<evidence type="ECO:0000313" key="2">
    <source>
        <dbReference type="Proteomes" id="UP001050975"/>
    </source>
</evidence>
<dbReference type="RefSeq" id="WP_226582070.1">
    <property type="nucleotide sequence ID" value="NZ_BLAY01000045.1"/>
</dbReference>
<gene>
    <name evidence="1" type="ORF">MiSe_32330</name>
</gene>
<accession>A0AAV3XCF2</accession>
<sequence>MAPGFSPTNKNNLVTGRFEPVPAPLCSKMRSFRLTREGDVAFMAAAADFGLPPGVLARHIIEEWLESQKKAPVASEGG</sequence>
<reference evidence="1" key="1">
    <citation type="submission" date="2019-10" db="EMBL/GenBank/DDBJ databases">
        <title>Draft genome sequece of Microseira wollei NIES-4236.</title>
        <authorList>
            <person name="Yamaguchi H."/>
            <person name="Suzuki S."/>
            <person name="Kawachi M."/>
        </authorList>
    </citation>
    <scope>NUCLEOTIDE SEQUENCE</scope>
    <source>
        <strain evidence="1">NIES-4236</strain>
    </source>
</reference>
<evidence type="ECO:0000313" key="1">
    <source>
        <dbReference type="EMBL" id="GET38475.1"/>
    </source>
</evidence>
<protein>
    <submittedName>
        <fullName evidence="1">Uncharacterized protein</fullName>
    </submittedName>
</protein>
<organism evidence="1 2">
    <name type="scientific">Microseira wollei NIES-4236</name>
    <dbReference type="NCBI Taxonomy" id="2530354"/>
    <lineage>
        <taxon>Bacteria</taxon>
        <taxon>Bacillati</taxon>
        <taxon>Cyanobacteriota</taxon>
        <taxon>Cyanophyceae</taxon>
        <taxon>Oscillatoriophycideae</taxon>
        <taxon>Aerosakkonematales</taxon>
        <taxon>Aerosakkonemataceae</taxon>
        <taxon>Microseira</taxon>
    </lineage>
</organism>
<keyword evidence="2" id="KW-1185">Reference proteome</keyword>
<name>A0AAV3XCF2_9CYAN</name>
<dbReference type="Proteomes" id="UP001050975">
    <property type="component" value="Unassembled WGS sequence"/>
</dbReference>
<dbReference type="AlphaFoldDB" id="A0AAV3XCF2"/>
<dbReference type="EMBL" id="BLAY01000045">
    <property type="protein sequence ID" value="GET38475.1"/>
    <property type="molecule type" value="Genomic_DNA"/>
</dbReference>
<proteinExistence type="predicted"/>
<comment type="caution">
    <text evidence="1">The sequence shown here is derived from an EMBL/GenBank/DDBJ whole genome shotgun (WGS) entry which is preliminary data.</text>
</comment>